<gene>
    <name evidence="1" type="ORF">DDB_G0274467</name>
</gene>
<dbReference type="InterPro" id="IPR013761">
    <property type="entry name" value="SAM/pointed_sf"/>
</dbReference>
<accession>Q555B9</accession>
<name>Q86HR1_DICDI</name>
<accession>Q86HR1</accession>
<evidence type="ECO:0000313" key="1">
    <source>
        <dbReference type="EMBL" id="EAL70126.1"/>
    </source>
</evidence>
<dbReference type="PaxDb" id="44689-DDB0167674"/>
<sequence>MENYFNNLKVCDWESIHTKQWLLDLQKSIKVDNHVLDMIGSLNGKFLLSMEKETFKYFDKINGELLYDSIQNFIPFHTEYIKEANYYKKFSFKMVGFNIKNIKEKGQNIDKIKELYFKLVNSKSGGKRIIISDNKLDTKSIGKYLYNLYQTDNRPVLYINCKGDFECTNKNLEKSLQSLSTIETNQRLALPSGKRYLSKLIIGLLENNISVILNEFHQLDNIPNMMGYFQQDFDSIGASVQNGTLFVLSSDEKKMTHLFSSARPLISFSKISIVSKQHETYLHGGFQYLII</sequence>
<dbReference type="HOGENOM" id="CLU_957874_0_0_1"/>
<dbReference type="EMBL" id="AAFI02000012">
    <property type="protein sequence ID" value="EAL70126.1"/>
    <property type="molecule type" value="Genomic_DNA"/>
</dbReference>
<dbReference type="SUPFAM" id="SSF47769">
    <property type="entry name" value="SAM/Pointed domain"/>
    <property type="match status" value="1"/>
</dbReference>
<dbReference type="RefSeq" id="XP_644154.1">
    <property type="nucleotide sequence ID" value="XM_639062.1"/>
</dbReference>
<dbReference type="GeneID" id="8619583"/>
<keyword evidence="2" id="KW-1185">Reference proteome</keyword>
<organism evidence="1 2">
    <name type="scientific">Dictyostelium discoideum</name>
    <name type="common">Social amoeba</name>
    <dbReference type="NCBI Taxonomy" id="44689"/>
    <lineage>
        <taxon>Eukaryota</taxon>
        <taxon>Amoebozoa</taxon>
        <taxon>Evosea</taxon>
        <taxon>Eumycetozoa</taxon>
        <taxon>Dictyostelia</taxon>
        <taxon>Dictyosteliales</taxon>
        <taxon>Dictyosteliaceae</taxon>
        <taxon>Dictyostelium</taxon>
    </lineage>
</organism>
<protein>
    <submittedName>
        <fullName evidence="1">Uncharacterized protein</fullName>
    </submittedName>
</protein>
<dbReference type="Gene3D" id="1.10.150.50">
    <property type="entry name" value="Transcription Factor, Ets-1"/>
    <property type="match status" value="1"/>
</dbReference>
<evidence type="ECO:0000313" key="2">
    <source>
        <dbReference type="Proteomes" id="UP000002195"/>
    </source>
</evidence>
<dbReference type="Proteomes" id="UP000002195">
    <property type="component" value="Unassembled WGS sequence"/>
</dbReference>
<dbReference type="AlphaFoldDB" id="Q86HR1"/>
<reference evidence="1 2" key="1">
    <citation type="journal article" date="2005" name="Nature">
        <title>The genome of the social amoeba Dictyostelium discoideum.</title>
        <authorList>
            <consortium name="The Dictyostelium discoideum Sequencing Consortium"/>
            <person name="Eichinger L."/>
            <person name="Pachebat J.A."/>
            <person name="Glockner G."/>
            <person name="Rajandream M.A."/>
            <person name="Sucgang R."/>
            <person name="Berriman M."/>
            <person name="Song J."/>
            <person name="Olsen R."/>
            <person name="Szafranski K."/>
            <person name="Xu Q."/>
            <person name="Tunggal B."/>
            <person name="Kummerfeld S."/>
            <person name="Madera M."/>
            <person name="Konfortov B.A."/>
            <person name="Rivero F."/>
            <person name="Bankier A.T."/>
            <person name="Lehmann R."/>
            <person name="Hamlin N."/>
            <person name="Davies R."/>
            <person name="Gaudet P."/>
            <person name="Fey P."/>
            <person name="Pilcher K."/>
            <person name="Chen G."/>
            <person name="Saunders D."/>
            <person name="Sodergren E."/>
            <person name="Davis P."/>
            <person name="Kerhornou A."/>
            <person name="Nie X."/>
            <person name="Hall N."/>
            <person name="Anjard C."/>
            <person name="Hemphill L."/>
            <person name="Bason N."/>
            <person name="Farbrother P."/>
            <person name="Desany B."/>
            <person name="Just E."/>
            <person name="Morio T."/>
            <person name="Rost R."/>
            <person name="Churcher C."/>
            <person name="Cooper J."/>
            <person name="Haydock S."/>
            <person name="van Driessche N."/>
            <person name="Cronin A."/>
            <person name="Goodhead I."/>
            <person name="Muzny D."/>
            <person name="Mourier T."/>
            <person name="Pain A."/>
            <person name="Lu M."/>
            <person name="Harper D."/>
            <person name="Lindsay R."/>
            <person name="Hauser H."/>
            <person name="James K."/>
            <person name="Quiles M."/>
            <person name="Madan Babu M."/>
            <person name="Saito T."/>
            <person name="Buchrieser C."/>
            <person name="Wardroper A."/>
            <person name="Felder M."/>
            <person name="Thangavelu M."/>
            <person name="Johnson D."/>
            <person name="Knights A."/>
            <person name="Loulseged H."/>
            <person name="Mungall K."/>
            <person name="Oliver K."/>
            <person name="Price C."/>
            <person name="Quail M.A."/>
            <person name="Urushihara H."/>
            <person name="Hernandez J."/>
            <person name="Rabbinowitsch E."/>
            <person name="Steffen D."/>
            <person name="Sanders M."/>
            <person name="Ma J."/>
            <person name="Kohara Y."/>
            <person name="Sharp S."/>
            <person name="Simmonds M."/>
            <person name="Spiegler S."/>
            <person name="Tivey A."/>
            <person name="Sugano S."/>
            <person name="White B."/>
            <person name="Walker D."/>
            <person name="Woodward J."/>
            <person name="Winckler T."/>
            <person name="Tanaka Y."/>
            <person name="Shaulsky G."/>
            <person name="Schleicher M."/>
            <person name="Weinstock G."/>
            <person name="Rosenthal A."/>
            <person name="Cox E.C."/>
            <person name="Chisholm R.L."/>
            <person name="Gibbs R."/>
            <person name="Loomis W.F."/>
            <person name="Platzer M."/>
            <person name="Kay R.R."/>
            <person name="Williams J."/>
            <person name="Dear P.H."/>
            <person name="Noegel A.A."/>
            <person name="Barrell B."/>
            <person name="Kuspa A."/>
        </authorList>
    </citation>
    <scope>NUCLEOTIDE SEQUENCE [LARGE SCALE GENOMIC DNA]</scope>
    <source>
        <strain evidence="1 2">AX4</strain>
    </source>
</reference>
<dbReference type="InParanoid" id="Q86HR1"/>
<dbReference type="VEuPathDB" id="AmoebaDB:DDB_G0274467"/>
<comment type="caution">
    <text evidence="1">The sequence shown here is derived from an EMBL/GenBank/DDBJ whole genome shotgun (WGS) entry which is preliminary data.</text>
</comment>
<dbReference type="KEGG" id="ddi:DDB_G0274467"/>
<dbReference type="dictyBase" id="DDB_G0274467"/>
<dbReference type="SMR" id="Q86HR1"/>
<proteinExistence type="predicted"/>